<name>A0AAN9Z5H0_9ORTH</name>
<evidence type="ECO:0000313" key="3">
    <source>
        <dbReference type="Proteomes" id="UP001378592"/>
    </source>
</evidence>
<gene>
    <name evidence="2" type="ORF">R5R35_007404</name>
</gene>
<evidence type="ECO:0000256" key="1">
    <source>
        <dbReference type="SAM" id="MobiDB-lite"/>
    </source>
</evidence>
<reference evidence="2 3" key="1">
    <citation type="submission" date="2024-03" db="EMBL/GenBank/DDBJ databases">
        <title>The genome assembly and annotation of the cricket Gryllus longicercus Weissman &amp; Gray.</title>
        <authorList>
            <person name="Szrajer S."/>
            <person name="Gray D."/>
            <person name="Ylla G."/>
        </authorList>
    </citation>
    <scope>NUCLEOTIDE SEQUENCE [LARGE SCALE GENOMIC DNA]</scope>
    <source>
        <strain evidence="2">DAG 2021-001</strain>
        <tissue evidence="2">Whole body minus gut</tissue>
    </source>
</reference>
<feature type="compositionally biased region" description="Polar residues" evidence="1">
    <location>
        <begin position="70"/>
        <end position="87"/>
    </location>
</feature>
<accession>A0AAN9Z5H0</accession>
<evidence type="ECO:0000313" key="2">
    <source>
        <dbReference type="EMBL" id="KAK7865321.1"/>
    </source>
</evidence>
<feature type="region of interest" description="Disordered" evidence="1">
    <location>
        <begin position="54"/>
        <end position="87"/>
    </location>
</feature>
<organism evidence="2 3">
    <name type="scientific">Gryllus longicercus</name>
    <dbReference type="NCBI Taxonomy" id="2509291"/>
    <lineage>
        <taxon>Eukaryota</taxon>
        <taxon>Metazoa</taxon>
        <taxon>Ecdysozoa</taxon>
        <taxon>Arthropoda</taxon>
        <taxon>Hexapoda</taxon>
        <taxon>Insecta</taxon>
        <taxon>Pterygota</taxon>
        <taxon>Neoptera</taxon>
        <taxon>Polyneoptera</taxon>
        <taxon>Orthoptera</taxon>
        <taxon>Ensifera</taxon>
        <taxon>Gryllidea</taxon>
        <taxon>Grylloidea</taxon>
        <taxon>Gryllidae</taxon>
        <taxon>Gryllinae</taxon>
        <taxon>Gryllus</taxon>
    </lineage>
</organism>
<proteinExistence type="predicted"/>
<protein>
    <submittedName>
        <fullName evidence="2">Uncharacterized protein</fullName>
    </submittedName>
</protein>
<dbReference type="Proteomes" id="UP001378592">
    <property type="component" value="Unassembled WGS sequence"/>
</dbReference>
<dbReference type="AlphaFoldDB" id="A0AAN9Z5H0"/>
<comment type="caution">
    <text evidence="2">The sequence shown here is derived from an EMBL/GenBank/DDBJ whole genome shotgun (WGS) entry which is preliminary data.</text>
</comment>
<keyword evidence="3" id="KW-1185">Reference proteome</keyword>
<dbReference type="EMBL" id="JAZDUA010000180">
    <property type="protein sequence ID" value="KAK7865321.1"/>
    <property type="molecule type" value="Genomic_DNA"/>
</dbReference>
<feature type="compositionally biased region" description="Basic and acidic residues" evidence="1">
    <location>
        <begin position="54"/>
        <end position="67"/>
    </location>
</feature>
<sequence>MHLQVPCFEPRERRTVSDDGYVGRRLCLSFTKNILNRFGFEIYSADSVLQNEKTERLSQDERTDKRSLQKNRWSTTHSSTSAMLRTT</sequence>